<evidence type="ECO:0000313" key="6">
    <source>
        <dbReference type="Proteomes" id="UP000036313"/>
    </source>
</evidence>
<keyword evidence="2 5" id="KW-0489">Methyltransferase</keyword>
<evidence type="ECO:0000256" key="3">
    <source>
        <dbReference type="ARBA" id="ARBA00022679"/>
    </source>
</evidence>
<comment type="similarity">
    <text evidence="1">Belongs to the methyltransferase superfamily.</text>
</comment>
<protein>
    <submittedName>
        <fullName evidence="5">Malonyl-[acyl-carrier protein] O-methyltransferase</fullName>
        <ecNumber evidence="5">2.1.1.197</ecNumber>
    </submittedName>
</protein>
<dbReference type="InterPro" id="IPR013216">
    <property type="entry name" value="Methyltransf_11"/>
</dbReference>
<feature type="domain" description="Methyltransferase type 11" evidence="4">
    <location>
        <begin position="41"/>
        <end position="131"/>
    </location>
</feature>
<accession>A0A0J6Z6Z8</accession>
<dbReference type="EC" id="2.1.1.197" evidence="5"/>
<dbReference type="EMBL" id="JYNU01000005">
    <property type="protein sequence ID" value="KMO80396.1"/>
    <property type="molecule type" value="Genomic_DNA"/>
</dbReference>
<dbReference type="GO" id="GO:0032259">
    <property type="term" value="P:methylation"/>
    <property type="evidence" value="ECO:0007669"/>
    <property type="project" value="UniProtKB-KW"/>
</dbReference>
<sequence length="255" mass="26716">MSSSIWAGGRYDAVGDRIAHIASRVVDAAGRRRSLAGAEVVDLACGTGSAARAAAVAGAHVTGVDVTAELIELAAQRAPEITWTVGDAADTGLAPSSFDVAVSNMGIIFVDPQQQLAEIARLLKPAGVLAFSAWVRGESNPLFDPVVEVLGAPAPAPYTPDQWGDERVVAQRLAQFDDIAFDHGEHRWEFPSVDDGLQWLQTGSPMHVATFERAGSARQDLADAFAAALRQHAAPSGAVTVTSPYVVVSATYRAS</sequence>
<gene>
    <name evidence="5" type="primary">bioC_1</name>
    <name evidence="5" type="ORF">MOBUDSM44075_00860</name>
</gene>
<dbReference type="Gene3D" id="3.40.50.150">
    <property type="entry name" value="Vaccinia Virus protein VP39"/>
    <property type="match status" value="1"/>
</dbReference>
<evidence type="ECO:0000256" key="2">
    <source>
        <dbReference type="ARBA" id="ARBA00022603"/>
    </source>
</evidence>
<comment type="caution">
    <text evidence="5">The sequence shown here is derived from an EMBL/GenBank/DDBJ whole genome shotgun (WGS) entry which is preliminary data.</text>
</comment>
<organism evidence="5 6">
    <name type="scientific">Mycolicibacterium obuense</name>
    <dbReference type="NCBI Taxonomy" id="1807"/>
    <lineage>
        <taxon>Bacteria</taxon>
        <taxon>Bacillati</taxon>
        <taxon>Actinomycetota</taxon>
        <taxon>Actinomycetes</taxon>
        <taxon>Mycobacteriales</taxon>
        <taxon>Mycobacteriaceae</taxon>
        <taxon>Mycolicibacterium</taxon>
    </lineage>
</organism>
<keyword evidence="3 5" id="KW-0808">Transferase</keyword>
<name>A0A0J6Z6Z8_9MYCO</name>
<evidence type="ECO:0000256" key="1">
    <source>
        <dbReference type="ARBA" id="ARBA00008361"/>
    </source>
</evidence>
<dbReference type="CDD" id="cd02440">
    <property type="entry name" value="AdoMet_MTases"/>
    <property type="match status" value="1"/>
</dbReference>
<evidence type="ECO:0000259" key="4">
    <source>
        <dbReference type="Pfam" id="PF08241"/>
    </source>
</evidence>
<dbReference type="PATRIC" id="fig|1807.14.peg.862"/>
<dbReference type="Pfam" id="PF08241">
    <property type="entry name" value="Methyltransf_11"/>
    <property type="match status" value="1"/>
</dbReference>
<dbReference type="Proteomes" id="UP000036313">
    <property type="component" value="Unassembled WGS sequence"/>
</dbReference>
<proteinExistence type="inferred from homology"/>
<reference evidence="5 6" key="1">
    <citation type="journal article" date="2015" name="Genome Biol. Evol.">
        <title>Characterization of Three Mycobacterium spp. with Potential Use in Bioremediation by Genome Sequencing and Comparative Genomics.</title>
        <authorList>
            <person name="Das S."/>
            <person name="Pettersson B.M."/>
            <person name="Behra P.R."/>
            <person name="Ramesh M."/>
            <person name="Dasgupta S."/>
            <person name="Bhattacharya A."/>
            <person name="Kirsebom L.A."/>
        </authorList>
    </citation>
    <scope>NUCLEOTIDE SEQUENCE [LARGE SCALE GENOMIC DNA]</scope>
    <source>
        <strain evidence="5 6">DSM 44075</strain>
    </source>
</reference>
<dbReference type="InterPro" id="IPR029063">
    <property type="entry name" value="SAM-dependent_MTases_sf"/>
</dbReference>
<dbReference type="RefSeq" id="WP_048422231.1">
    <property type="nucleotide sequence ID" value="NZ_JYNU01000005.1"/>
</dbReference>
<dbReference type="GO" id="GO:0008757">
    <property type="term" value="F:S-adenosylmethionine-dependent methyltransferase activity"/>
    <property type="evidence" value="ECO:0007669"/>
    <property type="project" value="InterPro"/>
</dbReference>
<dbReference type="InterPro" id="IPR051052">
    <property type="entry name" value="Diverse_substrate_MTase"/>
</dbReference>
<dbReference type="PANTHER" id="PTHR44942:SF4">
    <property type="entry name" value="METHYLTRANSFERASE TYPE 11 DOMAIN-CONTAINING PROTEIN"/>
    <property type="match status" value="1"/>
</dbReference>
<dbReference type="AlphaFoldDB" id="A0A0J6Z6Z8"/>
<evidence type="ECO:0000313" key="5">
    <source>
        <dbReference type="EMBL" id="KMO80396.1"/>
    </source>
</evidence>
<dbReference type="PANTHER" id="PTHR44942">
    <property type="entry name" value="METHYLTRANSF_11 DOMAIN-CONTAINING PROTEIN"/>
    <property type="match status" value="1"/>
</dbReference>
<dbReference type="SUPFAM" id="SSF53335">
    <property type="entry name" value="S-adenosyl-L-methionine-dependent methyltransferases"/>
    <property type="match status" value="1"/>
</dbReference>
<dbReference type="GO" id="GO:0102130">
    <property type="term" value="F:malonyl-CoA methyltransferase activity"/>
    <property type="evidence" value="ECO:0007669"/>
    <property type="project" value="UniProtKB-EC"/>
</dbReference>